<dbReference type="OrthoDB" id="26838at2759"/>
<gene>
    <name evidence="2" type="ORF">CHLRE_16g682811v5</name>
</gene>
<name>A0A2K3CW07_CHLRE</name>
<accession>A0A2K3CW07</accession>
<organism evidence="2 3">
    <name type="scientific">Chlamydomonas reinhardtii</name>
    <name type="common">Chlamydomonas smithii</name>
    <dbReference type="NCBI Taxonomy" id="3055"/>
    <lineage>
        <taxon>Eukaryota</taxon>
        <taxon>Viridiplantae</taxon>
        <taxon>Chlorophyta</taxon>
        <taxon>core chlorophytes</taxon>
        <taxon>Chlorophyceae</taxon>
        <taxon>CS clade</taxon>
        <taxon>Chlamydomonadales</taxon>
        <taxon>Chlamydomonadaceae</taxon>
        <taxon>Chlamydomonas</taxon>
    </lineage>
</organism>
<dbReference type="GeneID" id="66056725"/>
<dbReference type="Proteomes" id="UP000006906">
    <property type="component" value="Chromosome 16"/>
</dbReference>
<proteinExistence type="predicted"/>
<evidence type="ECO:0000313" key="2">
    <source>
        <dbReference type="EMBL" id="PNW72465.1"/>
    </source>
</evidence>
<dbReference type="KEGG" id="cre:CHLRE_16g682811v5"/>
<protein>
    <submittedName>
        <fullName evidence="2">Uncharacterized protein</fullName>
    </submittedName>
</protein>
<evidence type="ECO:0000313" key="3">
    <source>
        <dbReference type="Proteomes" id="UP000006906"/>
    </source>
</evidence>
<dbReference type="EMBL" id="CM008977">
    <property type="protein sequence ID" value="PNW72465.1"/>
    <property type="molecule type" value="Genomic_DNA"/>
</dbReference>
<dbReference type="Gramene" id="PNW72465">
    <property type="protein sequence ID" value="PNW72465"/>
    <property type="gene ID" value="CHLRE_16g682811v5"/>
</dbReference>
<sequence length="244" mass="24185">MPPRCRLGTGEVLAAQSIAQRGVMLVATTHGPSLKALLRNHTLNPLLGGIEMRKGPTHVVTIGDVAARESNSGSKTRLERKDMPTFAAMVEVKPGGRLLVHPDTAESVDLLLPTLTASTTGGIGSSSSSRLLRAAGGAIDQGPPLAPTRALSSADAAAAAGRPEAVRAAHLAGLAAADAGAGGRGGPSGADGGAGSGSSSSSSELLASLVAAAKAGPHTQGTAAGCSPQCRNNFGRLAWRARLG</sequence>
<keyword evidence="3" id="KW-1185">Reference proteome</keyword>
<dbReference type="InParanoid" id="A0A2K3CW07"/>
<dbReference type="RefSeq" id="XP_042916258.1">
    <property type="nucleotide sequence ID" value="XM_043071475.1"/>
</dbReference>
<feature type="compositionally biased region" description="Gly residues" evidence="1">
    <location>
        <begin position="180"/>
        <end position="196"/>
    </location>
</feature>
<dbReference type="AlphaFoldDB" id="A0A2K3CW07"/>
<reference evidence="2 3" key="1">
    <citation type="journal article" date="2007" name="Science">
        <title>The Chlamydomonas genome reveals the evolution of key animal and plant functions.</title>
        <authorList>
            <person name="Merchant S.S."/>
            <person name="Prochnik S.E."/>
            <person name="Vallon O."/>
            <person name="Harris E.H."/>
            <person name="Karpowicz S.J."/>
            <person name="Witman G.B."/>
            <person name="Terry A."/>
            <person name="Salamov A."/>
            <person name="Fritz-Laylin L.K."/>
            <person name="Marechal-Drouard L."/>
            <person name="Marshall W.F."/>
            <person name="Qu L.H."/>
            <person name="Nelson D.R."/>
            <person name="Sanderfoot A.A."/>
            <person name="Spalding M.H."/>
            <person name="Kapitonov V.V."/>
            <person name="Ren Q."/>
            <person name="Ferris P."/>
            <person name="Lindquist E."/>
            <person name="Shapiro H."/>
            <person name="Lucas S.M."/>
            <person name="Grimwood J."/>
            <person name="Schmutz J."/>
            <person name="Cardol P."/>
            <person name="Cerutti H."/>
            <person name="Chanfreau G."/>
            <person name="Chen C.L."/>
            <person name="Cognat V."/>
            <person name="Croft M.T."/>
            <person name="Dent R."/>
            <person name="Dutcher S."/>
            <person name="Fernandez E."/>
            <person name="Fukuzawa H."/>
            <person name="Gonzalez-Ballester D."/>
            <person name="Gonzalez-Halphen D."/>
            <person name="Hallmann A."/>
            <person name="Hanikenne M."/>
            <person name="Hippler M."/>
            <person name="Inwood W."/>
            <person name="Jabbari K."/>
            <person name="Kalanon M."/>
            <person name="Kuras R."/>
            <person name="Lefebvre P.A."/>
            <person name="Lemaire S.D."/>
            <person name="Lobanov A.V."/>
            <person name="Lohr M."/>
            <person name="Manuell A."/>
            <person name="Meier I."/>
            <person name="Mets L."/>
            <person name="Mittag M."/>
            <person name="Mittelmeier T."/>
            <person name="Moroney J.V."/>
            <person name="Moseley J."/>
            <person name="Napoli C."/>
            <person name="Nedelcu A.M."/>
            <person name="Niyogi K."/>
            <person name="Novoselov S.V."/>
            <person name="Paulsen I.T."/>
            <person name="Pazour G."/>
            <person name="Purton S."/>
            <person name="Ral J.P."/>
            <person name="Riano-Pachon D.M."/>
            <person name="Riekhof W."/>
            <person name="Rymarquis L."/>
            <person name="Schroda M."/>
            <person name="Stern D."/>
            <person name="Umen J."/>
            <person name="Willows R."/>
            <person name="Wilson N."/>
            <person name="Zimmer S.L."/>
            <person name="Allmer J."/>
            <person name="Balk J."/>
            <person name="Bisova K."/>
            <person name="Chen C.J."/>
            <person name="Elias M."/>
            <person name="Gendler K."/>
            <person name="Hauser C."/>
            <person name="Lamb M.R."/>
            <person name="Ledford H."/>
            <person name="Long J.C."/>
            <person name="Minagawa J."/>
            <person name="Page M.D."/>
            <person name="Pan J."/>
            <person name="Pootakham W."/>
            <person name="Roje S."/>
            <person name="Rose A."/>
            <person name="Stahlberg E."/>
            <person name="Terauchi A.M."/>
            <person name="Yang P."/>
            <person name="Ball S."/>
            <person name="Bowler C."/>
            <person name="Dieckmann C.L."/>
            <person name="Gladyshev V.N."/>
            <person name="Green P."/>
            <person name="Jorgensen R."/>
            <person name="Mayfield S."/>
            <person name="Mueller-Roeber B."/>
            <person name="Rajamani S."/>
            <person name="Sayre R.T."/>
            <person name="Brokstein P."/>
            <person name="Dubchak I."/>
            <person name="Goodstein D."/>
            <person name="Hornick L."/>
            <person name="Huang Y.W."/>
            <person name="Jhaveri J."/>
            <person name="Luo Y."/>
            <person name="Martinez D."/>
            <person name="Ngau W.C."/>
            <person name="Otillar B."/>
            <person name="Poliakov A."/>
            <person name="Porter A."/>
            <person name="Szajkowski L."/>
            <person name="Werner G."/>
            <person name="Zhou K."/>
            <person name="Grigoriev I.V."/>
            <person name="Rokhsar D.S."/>
            <person name="Grossman A.R."/>
        </authorList>
    </citation>
    <scope>NUCLEOTIDE SEQUENCE [LARGE SCALE GENOMIC DNA]</scope>
    <source>
        <strain evidence="3">CC-503</strain>
    </source>
</reference>
<dbReference type="PANTHER" id="PTHR20953">
    <property type="entry name" value="KINASE-RELATED"/>
    <property type="match status" value="1"/>
</dbReference>
<dbReference type="PANTHER" id="PTHR20953:SF13">
    <property type="entry name" value="EXPRESSED PROTEIN"/>
    <property type="match status" value="1"/>
</dbReference>
<evidence type="ECO:0000256" key="1">
    <source>
        <dbReference type="SAM" id="MobiDB-lite"/>
    </source>
</evidence>
<feature type="region of interest" description="Disordered" evidence="1">
    <location>
        <begin position="178"/>
        <end position="201"/>
    </location>
</feature>